<dbReference type="AlphaFoldDB" id="A0AAN9V371"/>
<evidence type="ECO:0000256" key="11">
    <source>
        <dbReference type="ARBA" id="ARBA00082544"/>
    </source>
</evidence>
<evidence type="ECO:0000256" key="2">
    <source>
        <dbReference type="ARBA" id="ARBA00006484"/>
    </source>
</evidence>
<feature type="transmembrane region" description="Helical" evidence="13">
    <location>
        <begin position="39"/>
        <end position="58"/>
    </location>
</feature>
<keyword evidence="4" id="KW-0521">NADP</keyword>
<dbReference type="InterPro" id="IPR020904">
    <property type="entry name" value="Sc_DH/Rdtase_CS"/>
</dbReference>
<dbReference type="FunFam" id="3.40.50.720:FF:000131">
    <property type="entry name" value="Short-chain dehydrogenase/reductase 3"/>
    <property type="match status" value="1"/>
</dbReference>
<comment type="subcellular location">
    <subcellularLocation>
        <location evidence="1">Membrane</location>
        <topology evidence="1">Multi-pass membrane protein</topology>
    </subcellularLocation>
</comment>
<dbReference type="Gene3D" id="3.40.50.720">
    <property type="entry name" value="NAD(P)-binding Rossmann-like Domain"/>
    <property type="match status" value="1"/>
</dbReference>
<dbReference type="PANTHER" id="PTHR24322:SF736">
    <property type="entry name" value="RETINOL DEHYDROGENASE 10"/>
    <property type="match status" value="1"/>
</dbReference>
<dbReference type="GO" id="GO:0005811">
    <property type="term" value="C:lipid droplet"/>
    <property type="evidence" value="ECO:0007669"/>
    <property type="project" value="TreeGrafter"/>
</dbReference>
<evidence type="ECO:0000256" key="9">
    <source>
        <dbReference type="ARBA" id="ARBA00059620"/>
    </source>
</evidence>
<dbReference type="PRINTS" id="PR00081">
    <property type="entry name" value="GDHRDH"/>
</dbReference>
<keyword evidence="6" id="KW-0560">Oxidoreductase</keyword>
<comment type="caution">
    <text evidence="15">The sequence shown here is derived from an EMBL/GenBank/DDBJ whole genome shotgun (WGS) entry which is preliminary data.</text>
</comment>
<evidence type="ECO:0000256" key="6">
    <source>
        <dbReference type="ARBA" id="ARBA00023002"/>
    </source>
</evidence>
<evidence type="ECO:0000256" key="7">
    <source>
        <dbReference type="ARBA" id="ARBA00023098"/>
    </source>
</evidence>
<protein>
    <recommendedName>
        <fullName evidence="10">Short-chain dehydrogenase/reductase 3</fullName>
    </recommendedName>
    <alternativeName>
        <fullName evidence="11">Retinal short-chain dehydrogenase/reductase 1</fullName>
    </alternativeName>
</protein>
<gene>
    <name evidence="15" type="ORF">R5R35_009951</name>
</gene>
<dbReference type="Proteomes" id="UP001378592">
    <property type="component" value="Unassembled WGS sequence"/>
</dbReference>
<dbReference type="PRINTS" id="PR00080">
    <property type="entry name" value="SDRFAMILY"/>
</dbReference>
<accession>A0AAN9V371</accession>
<keyword evidence="5 13" id="KW-1133">Transmembrane helix</keyword>
<keyword evidence="3 13" id="KW-0812">Transmembrane</keyword>
<dbReference type="PROSITE" id="PS00061">
    <property type="entry name" value="ADH_SHORT"/>
    <property type="match status" value="1"/>
</dbReference>
<dbReference type="InterPro" id="IPR002347">
    <property type="entry name" value="SDR_fam"/>
</dbReference>
<dbReference type="PANTHER" id="PTHR24322">
    <property type="entry name" value="PKSB"/>
    <property type="match status" value="1"/>
</dbReference>
<evidence type="ECO:0000256" key="5">
    <source>
        <dbReference type="ARBA" id="ARBA00022989"/>
    </source>
</evidence>
<name>A0AAN9V371_9ORTH</name>
<feature type="domain" description="Ketoreductase" evidence="14">
    <location>
        <begin position="79"/>
        <end position="266"/>
    </location>
</feature>
<sequence>MCVCSAGAPAPVTDQHDDARSRTAARAARMQNSGLMVKVYSAAVLLLDVLVLLVRVMAALGESLFRLIVPPQEKSVVGEVVLITGAGHGIGRELAQQFADLGATIVSWDINAKSNEETVQGLRKQGFKAYAYTCDVSSREEVLRVAEQVKKEVGDVTILVNNAGIMPCKPLANHNPNEITRMFDINVFAHFWMLEAFLPAMLQNKHGHVVALSSMAGVMGIPNLVPYCASKFAVRGMMEALREELRLDARDPRVRFTCIYPFIVDTGLCHKPRNRFPGLLPIVKPKNAARMIITAMRRDQAEASLPGSLLPLNHIMRLIPLKAGNLIKDFIDSGVEAHDS</sequence>
<evidence type="ECO:0000256" key="1">
    <source>
        <dbReference type="ARBA" id="ARBA00004141"/>
    </source>
</evidence>
<evidence type="ECO:0000259" key="14">
    <source>
        <dbReference type="SMART" id="SM00822"/>
    </source>
</evidence>
<dbReference type="GO" id="GO:0052650">
    <property type="term" value="F:all-trans-retinol dehydrogenase (NADP+) activity"/>
    <property type="evidence" value="ECO:0007669"/>
    <property type="project" value="UniProtKB-ARBA"/>
</dbReference>
<evidence type="ECO:0000313" key="15">
    <source>
        <dbReference type="EMBL" id="KAK7789585.1"/>
    </source>
</evidence>
<dbReference type="GO" id="GO:0016020">
    <property type="term" value="C:membrane"/>
    <property type="evidence" value="ECO:0007669"/>
    <property type="project" value="UniProtKB-SubCell"/>
</dbReference>
<keyword evidence="16" id="KW-1185">Reference proteome</keyword>
<keyword evidence="7" id="KW-0443">Lipid metabolism</keyword>
<evidence type="ECO:0000256" key="10">
    <source>
        <dbReference type="ARBA" id="ARBA00068717"/>
    </source>
</evidence>
<evidence type="ECO:0000256" key="12">
    <source>
        <dbReference type="RuleBase" id="RU000363"/>
    </source>
</evidence>
<evidence type="ECO:0000256" key="13">
    <source>
        <dbReference type="SAM" id="Phobius"/>
    </source>
</evidence>
<dbReference type="InterPro" id="IPR036291">
    <property type="entry name" value="NAD(P)-bd_dom_sf"/>
</dbReference>
<dbReference type="InterPro" id="IPR057326">
    <property type="entry name" value="KR_dom"/>
</dbReference>
<dbReference type="EMBL" id="JAZDUA010000733">
    <property type="protein sequence ID" value="KAK7789585.1"/>
    <property type="molecule type" value="Genomic_DNA"/>
</dbReference>
<organism evidence="15 16">
    <name type="scientific">Gryllus longicercus</name>
    <dbReference type="NCBI Taxonomy" id="2509291"/>
    <lineage>
        <taxon>Eukaryota</taxon>
        <taxon>Metazoa</taxon>
        <taxon>Ecdysozoa</taxon>
        <taxon>Arthropoda</taxon>
        <taxon>Hexapoda</taxon>
        <taxon>Insecta</taxon>
        <taxon>Pterygota</taxon>
        <taxon>Neoptera</taxon>
        <taxon>Polyneoptera</taxon>
        <taxon>Orthoptera</taxon>
        <taxon>Ensifera</taxon>
        <taxon>Gryllidea</taxon>
        <taxon>Grylloidea</taxon>
        <taxon>Gryllidae</taxon>
        <taxon>Gryllinae</taxon>
        <taxon>Gryllus</taxon>
    </lineage>
</organism>
<dbReference type="CDD" id="cd05339">
    <property type="entry name" value="17beta-HSDXI-like_SDR_c"/>
    <property type="match status" value="1"/>
</dbReference>
<comment type="similarity">
    <text evidence="2 12">Belongs to the short-chain dehydrogenases/reductases (SDR) family.</text>
</comment>
<evidence type="ECO:0000256" key="4">
    <source>
        <dbReference type="ARBA" id="ARBA00022857"/>
    </source>
</evidence>
<dbReference type="Pfam" id="PF00106">
    <property type="entry name" value="adh_short"/>
    <property type="match status" value="1"/>
</dbReference>
<keyword evidence="8 13" id="KW-0472">Membrane</keyword>
<evidence type="ECO:0000313" key="16">
    <source>
        <dbReference type="Proteomes" id="UP001378592"/>
    </source>
</evidence>
<evidence type="ECO:0000256" key="8">
    <source>
        <dbReference type="ARBA" id="ARBA00023136"/>
    </source>
</evidence>
<proteinExistence type="inferred from homology"/>
<dbReference type="SMART" id="SM00822">
    <property type="entry name" value="PKS_KR"/>
    <property type="match status" value="1"/>
</dbReference>
<comment type="function">
    <text evidence="9">Catalyzes the reduction of all-trans-retinal to all-trans-retinol in the presence of NADPH.</text>
</comment>
<evidence type="ECO:0000256" key="3">
    <source>
        <dbReference type="ARBA" id="ARBA00022692"/>
    </source>
</evidence>
<reference evidence="15 16" key="1">
    <citation type="submission" date="2024-03" db="EMBL/GenBank/DDBJ databases">
        <title>The genome assembly and annotation of the cricket Gryllus longicercus Weissman &amp; Gray.</title>
        <authorList>
            <person name="Szrajer S."/>
            <person name="Gray D."/>
            <person name="Ylla G."/>
        </authorList>
    </citation>
    <scope>NUCLEOTIDE SEQUENCE [LARGE SCALE GENOMIC DNA]</scope>
    <source>
        <strain evidence="15">DAG 2021-001</strain>
        <tissue evidence="15">Whole body minus gut</tissue>
    </source>
</reference>
<dbReference type="SUPFAM" id="SSF51735">
    <property type="entry name" value="NAD(P)-binding Rossmann-fold domains"/>
    <property type="match status" value="1"/>
</dbReference>